<evidence type="ECO:0000313" key="7">
    <source>
        <dbReference type="EMBL" id="MUN29402.1"/>
    </source>
</evidence>
<evidence type="ECO:0000256" key="2">
    <source>
        <dbReference type="ARBA" id="ARBA00022448"/>
    </source>
</evidence>
<dbReference type="PANTHER" id="PTHR11706:SF33">
    <property type="entry name" value="NATURAL RESISTANCE-ASSOCIATED MACROPHAGE PROTEIN 2"/>
    <property type="match status" value="1"/>
</dbReference>
<dbReference type="OrthoDB" id="211791at2157"/>
<dbReference type="InterPro" id="IPR001046">
    <property type="entry name" value="NRAMP_fam"/>
</dbReference>
<evidence type="ECO:0000313" key="8">
    <source>
        <dbReference type="Proteomes" id="UP000470772"/>
    </source>
</evidence>
<feature type="transmembrane region" description="Helical" evidence="6">
    <location>
        <begin position="306"/>
        <end position="325"/>
    </location>
</feature>
<protein>
    <submittedName>
        <fullName evidence="7">Divalent metal cation transporter</fullName>
    </submittedName>
</protein>
<organism evidence="7 8">
    <name type="scientific">Sulfuracidifex metallicus DSM 6482 = JCM 9184</name>
    <dbReference type="NCBI Taxonomy" id="523847"/>
    <lineage>
        <taxon>Archaea</taxon>
        <taxon>Thermoproteota</taxon>
        <taxon>Thermoprotei</taxon>
        <taxon>Sulfolobales</taxon>
        <taxon>Sulfolobaceae</taxon>
        <taxon>Sulfuracidifex</taxon>
    </lineage>
</organism>
<feature type="transmembrane region" description="Helical" evidence="6">
    <location>
        <begin position="346"/>
        <end position="364"/>
    </location>
</feature>
<comment type="caution">
    <text evidence="7">The sequence shown here is derived from an EMBL/GenBank/DDBJ whole genome shotgun (WGS) entry which is preliminary data.</text>
</comment>
<sequence>MIANMDAASLITAAQNGVQYGYGLIWFVLLLSVPLYLVQEVSGRIGIATGKGLAEILRENMGKKVASIAAFPMAIIDFVSYAAEYTGIAVGMEFVGISPLVSVPTAYFLHLLLVYKRQYMRVEKYLIIGSIFMILIYVMAAAFRGYDPYSSPFLFSTSRSFIFLAAANIGAVVMPFMLFYQASATAEKRIKSLKLMRVETLIGALVSESLMVAIEVASTGLNSANFQNTVLIARSLSSLAGPYSPLIFGLALVLSGFIALVIISLGSAWGVTEALGIGRRNWFKVYLAESIPAAILPLISQSLINLILNLMVFEVLALVFPIILMGLIISNRKIMRNYASSKKGMIVYWVVVSLIISGGFLALIY</sequence>
<gene>
    <name evidence="7" type="ORF">GC250_08125</name>
</gene>
<evidence type="ECO:0000256" key="6">
    <source>
        <dbReference type="SAM" id="Phobius"/>
    </source>
</evidence>
<evidence type="ECO:0000256" key="1">
    <source>
        <dbReference type="ARBA" id="ARBA00004141"/>
    </source>
</evidence>
<evidence type="ECO:0000256" key="5">
    <source>
        <dbReference type="ARBA" id="ARBA00023136"/>
    </source>
</evidence>
<keyword evidence="3 6" id="KW-0812">Transmembrane</keyword>
<dbReference type="GO" id="GO:0005886">
    <property type="term" value="C:plasma membrane"/>
    <property type="evidence" value="ECO:0007669"/>
    <property type="project" value="TreeGrafter"/>
</dbReference>
<feature type="transmembrane region" description="Helical" evidence="6">
    <location>
        <begin position="201"/>
        <end position="221"/>
    </location>
</feature>
<keyword evidence="5 6" id="KW-0472">Membrane</keyword>
<reference evidence="7 8" key="1">
    <citation type="submission" date="2019-10" db="EMBL/GenBank/DDBJ databases">
        <title>Sequencing and Assembly of Multiple Reported Metal-Biooxidizing Members of the Extremely Thermoacidophilic Archaeal Family Sulfolobaceae.</title>
        <authorList>
            <person name="Counts J.A."/>
            <person name="Kelly R.M."/>
        </authorList>
    </citation>
    <scope>NUCLEOTIDE SEQUENCE [LARGE SCALE GENOMIC DNA]</scope>
    <source>
        <strain evidence="7 8">DSM 6482</strain>
    </source>
</reference>
<feature type="transmembrane region" description="Helical" evidence="6">
    <location>
        <begin position="161"/>
        <end position="180"/>
    </location>
</feature>
<feature type="transmembrane region" description="Helical" evidence="6">
    <location>
        <begin position="125"/>
        <end position="146"/>
    </location>
</feature>
<dbReference type="Proteomes" id="UP000470772">
    <property type="component" value="Unassembled WGS sequence"/>
</dbReference>
<feature type="transmembrane region" description="Helical" evidence="6">
    <location>
        <begin position="283"/>
        <end position="300"/>
    </location>
</feature>
<dbReference type="PANTHER" id="PTHR11706">
    <property type="entry name" value="SOLUTE CARRIER PROTEIN FAMILY 11 MEMBER"/>
    <property type="match status" value="1"/>
</dbReference>
<name>A0A6A9QWI6_SULME</name>
<keyword evidence="4 6" id="KW-1133">Transmembrane helix</keyword>
<dbReference type="EMBL" id="WGGD01000005">
    <property type="protein sequence ID" value="MUN29402.1"/>
    <property type="molecule type" value="Genomic_DNA"/>
</dbReference>
<evidence type="ECO:0000256" key="3">
    <source>
        <dbReference type="ARBA" id="ARBA00022692"/>
    </source>
</evidence>
<evidence type="ECO:0000256" key="4">
    <source>
        <dbReference type="ARBA" id="ARBA00022989"/>
    </source>
</evidence>
<dbReference type="GO" id="GO:0034755">
    <property type="term" value="P:iron ion transmembrane transport"/>
    <property type="evidence" value="ECO:0007669"/>
    <property type="project" value="TreeGrafter"/>
</dbReference>
<dbReference type="Pfam" id="PF01566">
    <property type="entry name" value="Nramp"/>
    <property type="match status" value="1"/>
</dbReference>
<proteinExistence type="predicted"/>
<feature type="transmembrane region" description="Helical" evidence="6">
    <location>
        <begin position="95"/>
        <end position="113"/>
    </location>
</feature>
<feature type="transmembrane region" description="Helical" evidence="6">
    <location>
        <begin position="246"/>
        <end position="271"/>
    </location>
</feature>
<feature type="transmembrane region" description="Helical" evidence="6">
    <location>
        <begin position="65"/>
        <end position="83"/>
    </location>
</feature>
<feature type="transmembrane region" description="Helical" evidence="6">
    <location>
        <begin position="20"/>
        <end position="38"/>
    </location>
</feature>
<dbReference type="AlphaFoldDB" id="A0A6A9QWI6"/>
<comment type="subcellular location">
    <subcellularLocation>
        <location evidence="1">Membrane</location>
        <topology evidence="1">Multi-pass membrane protein</topology>
    </subcellularLocation>
</comment>
<dbReference type="GO" id="GO:0005384">
    <property type="term" value="F:manganese ion transmembrane transporter activity"/>
    <property type="evidence" value="ECO:0007669"/>
    <property type="project" value="TreeGrafter"/>
</dbReference>
<keyword evidence="2" id="KW-0813">Transport</keyword>
<accession>A0A6A9QWI6</accession>
<keyword evidence="8" id="KW-1185">Reference proteome</keyword>
<dbReference type="GO" id="GO:0015086">
    <property type="term" value="F:cadmium ion transmembrane transporter activity"/>
    <property type="evidence" value="ECO:0007669"/>
    <property type="project" value="TreeGrafter"/>
</dbReference>